<evidence type="ECO:0000313" key="2">
    <source>
        <dbReference type="Proteomes" id="UP000635565"/>
    </source>
</evidence>
<comment type="caution">
    <text evidence="1">The sequence shown here is derived from an EMBL/GenBank/DDBJ whole genome shotgun (WGS) entry which is preliminary data.</text>
</comment>
<sequence>MQAVQIANQQGLFGSVCGHRRYSFTVNIPETSADVSSYIQPRRATVVFSSPGFLVVIPLYRQLPEE</sequence>
<name>A0ABQ3VFH7_9CHLR</name>
<reference evidence="1 2" key="1">
    <citation type="journal article" date="2021" name="Int. J. Syst. Evol. Microbiol.">
        <title>Reticulibacter mediterranei gen. nov., sp. nov., within the new family Reticulibacteraceae fam. nov., and Ktedonospora formicarum gen. nov., sp. nov., Ktedonobacter robiniae sp. nov., Dictyobacter formicarum sp. nov. and Dictyobacter arantiisoli sp. nov., belonging to the class Ktedonobacteria.</title>
        <authorList>
            <person name="Yabe S."/>
            <person name="Zheng Y."/>
            <person name="Wang C.M."/>
            <person name="Sakai Y."/>
            <person name="Abe K."/>
            <person name="Yokota A."/>
            <person name="Donadio S."/>
            <person name="Cavaletti L."/>
            <person name="Monciardini P."/>
        </authorList>
    </citation>
    <scope>NUCLEOTIDE SEQUENCE [LARGE SCALE GENOMIC DNA]</scope>
    <source>
        <strain evidence="1 2">SOSP1-9</strain>
    </source>
</reference>
<proteinExistence type="predicted"/>
<dbReference type="Proteomes" id="UP000635565">
    <property type="component" value="Unassembled WGS sequence"/>
</dbReference>
<gene>
    <name evidence="1" type="ORF">KSZ_25740</name>
</gene>
<organism evidence="1 2">
    <name type="scientific">Dictyobacter formicarum</name>
    <dbReference type="NCBI Taxonomy" id="2778368"/>
    <lineage>
        <taxon>Bacteria</taxon>
        <taxon>Bacillati</taxon>
        <taxon>Chloroflexota</taxon>
        <taxon>Ktedonobacteria</taxon>
        <taxon>Ktedonobacterales</taxon>
        <taxon>Dictyobacteraceae</taxon>
        <taxon>Dictyobacter</taxon>
    </lineage>
</organism>
<accession>A0ABQ3VFH7</accession>
<keyword evidence="2" id="KW-1185">Reference proteome</keyword>
<evidence type="ECO:0000313" key="1">
    <source>
        <dbReference type="EMBL" id="GHO84568.1"/>
    </source>
</evidence>
<protein>
    <submittedName>
        <fullName evidence="1">Uncharacterized protein</fullName>
    </submittedName>
</protein>
<dbReference type="EMBL" id="BNJJ01000006">
    <property type="protein sequence ID" value="GHO84568.1"/>
    <property type="molecule type" value="Genomic_DNA"/>
</dbReference>